<dbReference type="EMBL" id="BMII01000004">
    <property type="protein sequence ID" value="GGB48976.1"/>
    <property type="molecule type" value="Genomic_DNA"/>
</dbReference>
<name>A0ABQ1IQZ1_9GAMM</name>
<dbReference type="Proteomes" id="UP000617555">
    <property type="component" value="Unassembled WGS sequence"/>
</dbReference>
<accession>A0ABQ1IQZ1</accession>
<evidence type="ECO:0000259" key="1">
    <source>
        <dbReference type="Pfam" id="PF00899"/>
    </source>
</evidence>
<dbReference type="Gene3D" id="3.40.50.720">
    <property type="entry name" value="NAD(P)-binding Rossmann-like Domain"/>
    <property type="match status" value="1"/>
</dbReference>
<reference evidence="3" key="1">
    <citation type="journal article" date="2019" name="Int. J. Syst. Evol. Microbiol.">
        <title>The Global Catalogue of Microorganisms (GCM) 10K type strain sequencing project: providing services to taxonomists for standard genome sequencing and annotation.</title>
        <authorList>
            <consortium name="The Broad Institute Genomics Platform"/>
            <consortium name="The Broad Institute Genome Sequencing Center for Infectious Disease"/>
            <person name="Wu L."/>
            <person name="Ma J."/>
        </authorList>
    </citation>
    <scope>NUCLEOTIDE SEQUENCE [LARGE SCALE GENOMIC DNA]</scope>
    <source>
        <strain evidence="3">CGMCC 1.15339</strain>
    </source>
</reference>
<dbReference type="Pfam" id="PF00899">
    <property type="entry name" value="ThiF"/>
    <property type="match status" value="1"/>
</dbReference>
<dbReference type="InterPro" id="IPR045886">
    <property type="entry name" value="ThiF/MoeB/HesA"/>
</dbReference>
<evidence type="ECO:0000313" key="3">
    <source>
        <dbReference type="Proteomes" id="UP000617555"/>
    </source>
</evidence>
<dbReference type="InterPro" id="IPR000594">
    <property type="entry name" value="ThiF_NAD_FAD-bd"/>
</dbReference>
<dbReference type="CDD" id="cd00757">
    <property type="entry name" value="ThiF_MoeB_HesA_family"/>
    <property type="match status" value="1"/>
</dbReference>
<proteinExistence type="predicted"/>
<keyword evidence="3" id="KW-1185">Reference proteome</keyword>
<evidence type="ECO:0000313" key="2">
    <source>
        <dbReference type="EMBL" id="GGB48976.1"/>
    </source>
</evidence>
<dbReference type="RefSeq" id="WP_188736927.1">
    <property type="nucleotide sequence ID" value="NZ_BMII01000004.1"/>
</dbReference>
<dbReference type="PANTHER" id="PTHR10953">
    <property type="entry name" value="UBIQUITIN-ACTIVATING ENZYME E1"/>
    <property type="match status" value="1"/>
</dbReference>
<protein>
    <submittedName>
        <fullName evidence="2">Thiamine biosynthesis protein ThiF</fullName>
    </submittedName>
</protein>
<dbReference type="PANTHER" id="PTHR10953:SF240">
    <property type="entry name" value="SULFUR CARRIER PROTEIN THIS ADENYLYLTRANSFERASE"/>
    <property type="match status" value="1"/>
</dbReference>
<organism evidence="2 3">
    <name type="scientific">Shewanella inventionis</name>
    <dbReference type="NCBI Taxonomy" id="1738770"/>
    <lineage>
        <taxon>Bacteria</taxon>
        <taxon>Pseudomonadati</taxon>
        <taxon>Pseudomonadota</taxon>
        <taxon>Gammaproteobacteria</taxon>
        <taxon>Alteromonadales</taxon>
        <taxon>Shewanellaceae</taxon>
        <taxon>Shewanella</taxon>
    </lineage>
</organism>
<sequence length="266" mass="29211">MNTLSARQYMQYSSNILLHDIGEAGQLAIMNSHVVIVGLGGLGQLVAQYLAAAGVKSMTLIDNDVVALSNLPRQLLYVDSDLGELKVNVAKRALAKANSNIKLTVFAHRLTHQHLDVWARRLMTAAVVFDCTDNIETRQLINQICVAHKLTLVSGAISAYQGQVFCIDFNHNQCGCYRCLYPADIHLAQHCAQQGVLGPAVGVVASLQALFGVQHITNTFKAYGKLHRFDAQAFVWQSAQMVRDPDCEVCTATQQHLARENHDDNS</sequence>
<dbReference type="InterPro" id="IPR035985">
    <property type="entry name" value="Ubiquitin-activating_enz"/>
</dbReference>
<comment type="caution">
    <text evidence="2">The sequence shown here is derived from an EMBL/GenBank/DDBJ whole genome shotgun (WGS) entry which is preliminary data.</text>
</comment>
<feature type="domain" description="THIF-type NAD/FAD binding fold" evidence="1">
    <location>
        <begin position="12"/>
        <end position="249"/>
    </location>
</feature>
<gene>
    <name evidence="2" type="primary">thiF</name>
    <name evidence="2" type="ORF">GCM10011607_06660</name>
</gene>
<dbReference type="SUPFAM" id="SSF69572">
    <property type="entry name" value="Activating enzymes of the ubiquitin-like proteins"/>
    <property type="match status" value="1"/>
</dbReference>